<accession>A0A1M5ZB64</accession>
<keyword evidence="1" id="KW-0732">Signal</keyword>
<dbReference type="InterPro" id="IPR043781">
    <property type="entry name" value="DUF5723"/>
</dbReference>
<dbReference type="Pfam" id="PF18990">
    <property type="entry name" value="DUF5723"/>
    <property type="match status" value="1"/>
</dbReference>
<evidence type="ECO:0000313" key="5">
    <source>
        <dbReference type="Proteomes" id="UP000184240"/>
    </source>
</evidence>
<keyword evidence="6" id="KW-1185">Reference proteome</keyword>
<evidence type="ECO:0000256" key="1">
    <source>
        <dbReference type="SAM" id="SignalP"/>
    </source>
</evidence>
<reference evidence="5" key="1">
    <citation type="submission" date="2016-11" db="EMBL/GenBank/DDBJ databases">
        <authorList>
            <person name="Varghese N."/>
            <person name="Submissions S."/>
        </authorList>
    </citation>
    <scope>NUCLEOTIDE SEQUENCE [LARGE SCALE GENOMIC DNA]</scope>
    <source>
        <strain evidence="5">DSM 19859</strain>
    </source>
</reference>
<name>A0A1M5ZB64_9FLAO</name>
<sequence>MNCKVGLLFLMLISAFKTVAQIPQLYDADYLPQSLMLNPGNEVDFDKHLGIPLLSGIGVGVGLRNVSVYDIFQVNENTEINTRIRAKADQLTNKDYGVLHQNLEILSAGFRNKKGNYISFGWYEALDAVAYFPKDMATLAYEGNQQNLGYSFKASDIKARAEMVSVFHIGMNKKINERLTLGGRFKIYSGMLSAESTTNTGTFTTYLTPDGNNFYEHRLANIDGGLKIAGTGSFEEFSQSQILQNSVFSGNYGAGIDLGFSYKLNERWGVSGSLLDLGFIHYSSNTYEYYGEGDFTFDGIEFIFPSVVDNNMVIRPYWTDLEDEFRENMTFDERADIQYTVLRPVTLLGGLSYAFGERLDCNCLKPEEDRFRFKTGLQAMAIKRPRGVQAGLTAFLDAPLTSFLNTKLTYGIDAFTYTNVGFLISAKIRSFNVYLAADNLLSYSNIADSNTASFQIGLQLISNKN</sequence>
<proteinExistence type="predicted"/>
<gene>
    <name evidence="3" type="ORF">DSM01_2581</name>
    <name evidence="4" type="ORF">SAMN04487999_2864</name>
</gene>
<dbReference type="Proteomes" id="UP000184240">
    <property type="component" value="Unassembled WGS sequence"/>
</dbReference>
<dbReference type="RefSeq" id="WP_084673175.1">
    <property type="nucleotide sequence ID" value="NZ_FQXT01000005.1"/>
</dbReference>
<feature type="chain" id="PRO_5012657842" description="DUF5723 domain-containing protein" evidence="1">
    <location>
        <begin position="21"/>
        <end position="465"/>
    </location>
</feature>
<dbReference type="EMBL" id="FQXT01000005">
    <property type="protein sequence ID" value="SHI21378.1"/>
    <property type="molecule type" value="Genomic_DNA"/>
</dbReference>
<reference evidence="3 6" key="3">
    <citation type="submission" date="2018-07" db="EMBL/GenBank/DDBJ databases">
        <title>Leeuwenhoekiella genomics.</title>
        <authorList>
            <person name="Tahon G."/>
            <person name="Willems A."/>
        </authorList>
    </citation>
    <scope>NUCLEOTIDE SEQUENCE [LARGE SCALE GENOMIC DNA]</scope>
    <source>
        <strain evidence="3 6">LMG 24856</strain>
    </source>
</reference>
<organism evidence="4 5">
    <name type="scientific">Leeuwenhoekiella palythoae</name>
    <dbReference type="NCBI Taxonomy" id="573501"/>
    <lineage>
        <taxon>Bacteria</taxon>
        <taxon>Pseudomonadati</taxon>
        <taxon>Bacteroidota</taxon>
        <taxon>Flavobacteriia</taxon>
        <taxon>Flavobacteriales</taxon>
        <taxon>Flavobacteriaceae</taxon>
        <taxon>Leeuwenhoekiella</taxon>
    </lineage>
</organism>
<dbReference type="EMBL" id="QOVN01000005">
    <property type="protein sequence ID" value="RXG28074.1"/>
    <property type="molecule type" value="Genomic_DNA"/>
</dbReference>
<dbReference type="AlphaFoldDB" id="A0A1M5ZB64"/>
<reference evidence="4" key="2">
    <citation type="submission" date="2016-11" db="EMBL/GenBank/DDBJ databases">
        <authorList>
            <person name="Jaros S."/>
            <person name="Januszkiewicz K."/>
            <person name="Wedrychowicz H."/>
        </authorList>
    </citation>
    <scope>NUCLEOTIDE SEQUENCE [LARGE SCALE GENOMIC DNA]</scope>
    <source>
        <strain evidence="4">DSM 19859</strain>
    </source>
</reference>
<feature type="domain" description="DUF5723" evidence="2">
    <location>
        <begin position="39"/>
        <end position="438"/>
    </location>
</feature>
<evidence type="ECO:0000313" key="6">
    <source>
        <dbReference type="Proteomes" id="UP000290037"/>
    </source>
</evidence>
<feature type="signal peptide" evidence="1">
    <location>
        <begin position="1"/>
        <end position="20"/>
    </location>
</feature>
<dbReference type="Proteomes" id="UP000290037">
    <property type="component" value="Unassembled WGS sequence"/>
</dbReference>
<protein>
    <recommendedName>
        <fullName evidence="2">DUF5723 domain-containing protein</fullName>
    </recommendedName>
</protein>
<evidence type="ECO:0000313" key="4">
    <source>
        <dbReference type="EMBL" id="SHI21378.1"/>
    </source>
</evidence>
<dbReference type="STRING" id="573501.SAMN04487999_2864"/>
<evidence type="ECO:0000259" key="2">
    <source>
        <dbReference type="Pfam" id="PF18990"/>
    </source>
</evidence>
<evidence type="ECO:0000313" key="3">
    <source>
        <dbReference type="EMBL" id="RXG28074.1"/>
    </source>
</evidence>